<feature type="domain" description="H repeat-associated protein N-terminal" evidence="1">
    <location>
        <begin position="11"/>
        <end position="62"/>
    </location>
</feature>
<dbReference type="Proteomes" id="UP000177506">
    <property type="component" value="Unassembled WGS sequence"/>
</dbReference>
<dbReference type="InterPro" id="IPR047647">
    <property type="entry name" value="ISAs1_transpos"/>
</dbReference>
<dbReference type="AlphaFoldDB" id="A0A1G1TJJ7"/>
<accession>A0A1G1TJJ7</accession>
<dbReference type="Pfam" id="PF13808">
    <property type="entry name" value="DDE_Tnp_1_assoc"/>
    <property type="match status" value="1"/>
</dbReference>
<protein>
    <recommendedName>
        <fullName evidence="1">H repeat-associated protein N-terminal domain-containing protein</fullName>
    </recommendedName>
</protein>
<sequence length="140" mass="15373">MCRGSRCRNVGGQDIADYGRMEHTWLATFLDLPHGSASHDTFRRVFSLVDPQGLEQCFRRWIASAAPPLPREVFAIDGKTVHRSFDRGRAQGPLHVVSAFATQQGLSLGQVAVVGKGQELTAIPVLIKSLCLEQIRGQCT</sequence>
<reference evidence="2 3" key="1">
    <citation type="submission" date="2016-08" db="EMBL/GenBank/DDBJ databases">
        <title>Hymenobacter coccineus sp. nov., Hymenobacter lapidarius sp. nov. and Hymenobacter glacialis sp. nov., isolated from Antarctic soil.</title>
        <authorList>
            <person name="Sedlacek I."/>
            <person name="Kralova S."/>
            <person name="Kyrova K."/>
            <person name="Maslanova I."/>
            <person name="Stankova E."/>
            <person name="Vrbovska V."/>
            <person name="Nemec M."/>
            <person name="Bartak M."/>
            <person name="Svec P."/>
            <person name="Busse H.-J."/>
            <person name="Pantucek R."/>
        </authorList>
    </citation>
    <scope>NUCLEOTIDE SEQUENCE [LARGE SCALE GENOMIC DNA]</scope>
    <source>
        <strain evidence="2 3">CCM 8649</strain>
    </source>
</reference>
<comment type="caution">
    <text evidence="2">The sequence shown here is derived from an EMBL/GenBank/DDBJ whole genome shotgun (WGS) entry which is preliminary data.</text>
</comment>
<organism evidence="2 3">
    <name type="scientific">Hymenobacter coccineus</name>
    <dbReference type="NCBI Taxonomy" id="1908235"/>
    <lineage>
        <taxon>Bacteria</taxon>
        <taxon>Pseudomonadati</taxon>
        <taxon>Bacteroidota</taxon>
        <taxon>Cytophagia</taxon>
        <taxon>Cytophagales</taxon>
        <taxon>Hymenobacteraceae</taxon>
        <taxon>Hymenobacter</taxon>
    </lineage>
</organism>
<evidence type="ECO:0000313" key="2">
    <source>
        <dbReference type="EMBL" id="OGX91023.1"/>
    </source>
</evidence>
<dbReference type="InterPro" id="IPR032806">
    <property type="entry name" value="YbfD_N"/>
</dbReference>
<evidence type="ECO:0000259" key="1">
    <source>
        <dbReference type="Pfam" id="PF13808"/>
    </source>
</evidence>
<keyword evidence="3" id="KW-1185">Reference proteome</keyword>
<dbReference type="PANTHER" id="PTHR30298:SF0">
    <property type="entry name" value="PROTEIN YBFL-RELATED"/>
    <property type="match status" value="1"/>
</dbReference>
<evidence type="ECO:0000313" key="3">
    <source>
        <dbReference type="Proteomes" id="UP000177506"/>
    </source>
</evidence>
<dbReference type="NCBIfam" id="NF033564">
    <property type="entry name" value="transpos_ISAs1"/>
    <property type="match status" value="1"/>
</dbReference>
<proteinExistence type="predicted"/>
<dbReference type="InterPro" id="IPR051698">
    <property type="entry name" value="Transposase_11-like"/>
</dbReference>
<dbReference type="EMBL" id="MDZA01000096">
    <property type="protein sequence ID" value="OGX91023.1"/>
    <property type="molecule type" value="Genomic_DNA"/>
</dbReference>
<dbReference type="PANTHER" id="PTHR30298">
    <property type="entry name" value="H REPEAT-ASSOCIATED PREDICTED TRANSPOSASE"/>
    <property type="match status" value="1"/>
</dbReference>
<name>A0A1G1TJJ7_9BACT</name>
<gene>
    <name evidence="2" type="ORF">BEN49_21395</name>
</gene>